<evidence type="ECO:0000313" key="1">
    <source>
        <dbReference type="EMBL" id="KAA6330134.1"/>
    </source>
</evidence>
<gene>
    <name evidence="1" type="ORF">EZS27_021121</name>
</gene>
<comment type="caution">
    <text evidence="1">The sequence shown here is derived from an EMBL/GenBank/DDBJ whole genome shotgun (WGS) entry which is preliminary data.</text>
</comment>
<accession>A0A5J4R9V8</accession>
<protein>
    <submittedName>
        <fullName evidence="1">Uncharacterized protein</fullName>
    </submittedName>
</protein>
<dbReference type="EMBL" id="SNRY01001544">
    <property type="protein sequence ID" value="KAA6330134.1"/>
    <property type="molecule type" value="Genomic_DNA"/>
</dbReference>
<name>A0A5J4R9V8_9ZZZZ</name>
<reference evidence="1" key="1">
    <citation type="submission" date="2019-03" db="EMBL/GenBank/DDBJ databases">
        <title>Single cell metagenomics reveals metabolic interactions within the superorganism composed of flagellate Streblomastix strix and complex community of Bacteroidetes bacteria on its surface.</title>
        <authorList>
            <person name="Treitli S.C."/>
            <person name="Kolisko M."/>
            <person name="Husnik F."/>
            <person name="Keeling P."/>
            <person name="Hampl V."/>
        </authorList>
    </citation>
    <scope>NUCLEOTIDE SEQUENCE</scope>
    <source>
        <strain evidence="1">STM</strain>
    </source>
</reference>
<organism evidence="1">
    <name type="scientific">termite gut metagenome</name>
    <dbReference type="NCBI Taxonomy" id="433724"/>
    <lineage>
        <taxon>unclassified sequences</taxon>
        <taxon>metagenomes</taxon>
        <taxon>organismal metagenomes</taxon>
    </lineage>
</organism>
<proteinExistence type="predicted"/>
<dbReference type="AlphaFoldDB" id="A0A5J4R9V8"/>
<sequence length="80" mass="8995">MNDFTKLGVDFGITLYSPALTTATCLESDKSTIFLYYFVEKRIGIAMQSDVNSNRYKIDSTMKPLTVKSTGQMNECLIPK</sequence>